<dbReference type="EMBL" id="QSGN01000047">
    <property type="protein sequence ID" value="RHB25136.1"/>
    <property type="molecule type" value="Genomic_DNA"/>
</dbReference>
<name>A0A413UX91_BACSE</name>
<proteinExistence type="predicted"/>
<reference evidence="1 2" key="1">
    <citation type="submission" date="2018-08" db="EMBL/GenBank/DDBJ databases">
        <title>A genome reference for cultivated species of the human gut microbiota.</title>
        <authorList>
            <person name="Zou Y."/>
            <person name="Xue W."/>
            <person name="Luo G."/>
        </authorList>
    </citation>
    <scope>NUCLEOTIDE SEQUENCE [LARGE SCALE GENOMIC DNA]</scope>
    <source>
        <strain evidence="1 2">AM40-34</strain>
    </source>
</reference>
<evidence type="ECO:0000313" key="1">
    <source>
        <dbReference type="EMBL" id="RHB25136.1"/>
    </source>
</evidence>
<dbReference type="RefSeq" id="WP_117907629.1">
    <property type="nucleotide sequence ID" value="NZ_QSGN01000047.1"/>
</dbReference>
<accession>A0A413UX91</accession>
<comment type="caution">
    <text evidence="1">The sequence shown here is derived from an EMBL/GenBank/DDBJ whole genome shotgun (WGS) entry which is preliminary data.</text>
</comment>
<protein>
    <submittedName>
        <fullName evidence="1">Uncharacterized protein</fullName>
    </submittedName>
</protein>
<dbReference type="AlphaFoldDB" id="A0A413UX91"/>
<organism evidence="1 2">
    <name type="scientific">Bacteroides stercoris</name>
    <dbReference type="NCBI Taxonomy" id="46506"/>
    <lineage>
        <taxon>Bacteria</taxon>
        <taxon>Pseudomonadati</taxon>
        <taxon>Bacteroidota</taxon>
        <taxon>Bacteroidia</taxon>
        <taxon>Bacteroidales</taxon>
        <taxon>Bacteroidaceae</taxon>
        <taxon>Bacteroides</taxon>
    </lineage>
</organism>
<gene>
    <name evidence="1" type="ORF">DW889_14655</name>
</gene>
<sequence>MTEELVTLETAKLLKEKGFDWKCEHIIGCNKVITKYDLPQSMSCCTEIDGESVEFLCPTLYIAQKWLRENHSIHIAVDINQYGRWYYRLYDIKDYDFLSETEVDKIYKSYEEVLEAGIQEALKLI</sequence>
<dbReference type="Proteomes" id="UP000283482">
    <property type="component" value="Unassembled WGS sequence"/>
</dbReference>
<evidence type="ECO:0000313" key="2">
    <source>
        <dbReference type="Proteomes" id="UP000283482"/>
    </source>
</evidence>